<dbReference type="InterPro" id="IPR016181">
    <property type="entry name" value="Acyl_CoA_acyltransferase"/>
</dbReference>
<comment type="caution">
    <text evidence="2">The sequence shown here is derived from an EMBL/GenBank/DDBJ whole genome shotgun (WGS) entry which is preliminary data.</text>
</comment>
<protein>
    <submittedName>
        <fullName evidence="2">GNAT family protein</fullName>
        <ecNumber evidence="2">2.-.-.-</ecNumber>
    </submittedName>
</protein>
<gene>
    <name evidence="2" type="ORF">RM423_06375</name>
</gene>
<keyword evidence="2" id="KW-0808">Transferase</keyword>
<reference evidence="3" key="1">
    <citation type="submission" date="2023-07" db="EMBL/GenBank/DDBJ databases">
        <title>30 novel species of actinomycetes from the DSMZ collection.</title>
        <authorList>
            <person name="Nouioui I."/>
        </authorList>
    </citation>
    <scope>NUCLEOTIDE SEQUENCE [LARGE SCALE GENOMIC DNA]</scope>
    <source>
        <strain evidence="3">DSM 44399</strain>
    </source>
</reference>
<dbReference type="PANTHER" id="PTHR43415:SF3">
    <property type="entry name" value="GNAT-FAMILY ACETYLTRANSFERASE"/>
    <property type="match status" value="1"/>
</dbReference>
<dbReference type="InterPro" id="IPR000182">
    <property type="entry name" value="GNAT_dom"/>
</dbReference>
<dbReference type="PANTHER" id="PTHR43415">
    <property type="entry name" value="SPERMIDINE N(1)-ACETYLTRANSFERASE"/>
    <property type="match status" value="1"/>
</dbReference>
<name>A0ABU2J7Q3_9ACTN</name>
<evidence type="ECO:0000259" key="1">
    <source>
        <dbReference type="PROSITE" id="PS51186"/>
    </source>
</evidence>
<accession>A0ABU2J7Q3</accession>
<dbReference type="Gene3D" id="3.40.630.30">
    <property type="match status" value="1"/>
</dbReference>
<organism evidence="2 3">
    <name type="scientific">Jatrophihabitans lederbergiae</name>
    <dbReference type="NCBI Taxonomy" id="3075547"/>
    <lineage>
        <taxon>Bacteria</taxon>
        <taxon>Bacillati</taxon>
        <taxon>Actinomycetota</taxon>
        <taxon>Actinomycetes</taxon>
        <taxon>Jatrophihabitantales</taxon>
        <taxon>Jatrophihabitantaceae</taxon>
        <taxon>Jatrophihabitans</taxon>
    </lineage>
</organism>
<dbReference type="PROSITE" id="PS51186">
    <property type="entry name" value="GNAT"/>
    <property type="match status" value="1"/>
</dbReference>
<dbReference type="EC" id="2.-.-.-" evidence="2"/>
<keyword evidence="3" id="KW-1185">Reference proteome</keyword>
<evidence type="ECO:0000313" key="3">
    <source>
        <dbReference type="Proteomes" id="UP001183176"/>
    </source>
</evidence>
<dbReference type="Pfam" id="PF13302">
    <property type="entry name" value="Acetyltransf_3"/>
    <property type="match status" value="1"/>
</dbReference>
<sequence length="176" mass="19857">MIVGKLVTLRAINPEDYPRLTEFKNDIDVELLGGGDPPRPRTLATVTEFFDNLLKDKSNLTFAIEAAGLFIGDCGLFHIDQRNGTGEVGIGIGDHDYLGRGYGREAMTLLVDYGFRMHNLRKIWLETHGSNERAIRSYRAVGFVEEGRQREHVWSGGRYEDLVLMALFRDDLSPGR</sequence>
<proteinExistence type="predicted"/>
<feature type="domain" description="N-acetyltransferase" evidence="1">
    <location>
        <begin position="7"/>
        <end position="170"/>
    </location>
</feature>
<evidence type="ECO:0000313" key="2">
    <source>
        <dbReference type="EMBL" id="MDT0261018.1"/>
    </source>
</evidence>
<dbReference type="RefSeq" id="WP_311422173.1">
    <property type="nucleotide sequence ID" value="NZ_JAVREH010000005.1"/>
</dbReference>
<dbReference type="Proteomes" id="UP001183176">
    <property type="component" value="Unassembled WGS sequence"/>
</dbReference>
<dbReference type="SUPFAM" id="SSF55729">
    <property type="entry name" value="Acyl-CoA N-acyltransferases (Nat)"/>
    <property type="match status" value="1"/>
</dbReference>
<dbReference type="EMBL" id="JAVREH010000005">
    <property type="protein sequence ID" value="MDT0261018.1"/>
    <property type="molecule type" value="Genomic_DNA"/>
</dbReference>
<dbReference type="GO" id="GO:0016740">
    <property type="term" value="F:transferase activity"/>
    <property type="evidence" value="ECO:0007669"/>
    <property type="project" value="UniProtKB-KW"/>
</dbReference>